<reference evidence="1 2" key="1">
    <citation type="journal article" date="2005" name="Arch. Microbiol.">
        <title>The genome sequence of an anaerobic aromatic-degrading denitrifying bacterium, strain EbN1.</title>
        <authorList>
            <person name="Rabus R."/>
            <person name="Kube M."/>
            <person name="Heider J."/>
            <person name="Beck A."/>
            <person name="Heitmann K."/>
            <person name="Widdel F."/>
            <person name="Reinhardt R."/>
        </authorList>
    </citation>
    <scope>NUCLEOTIDE SEQUENCE [LARGE SCALE GENOMIC DNA]</scope>
    <source>
        <strain evidence="1 2">EbN1</strain>
        <plasmid evidence="2">Plasmid pAzo1</plasmid>
    </source>
</reference>
<evidence type="ECO:0000313" key="1">
    <source>
        <dbReference type="EMBL" id="CAI10444.1"/>
    </source>
</evidence>
<keyword evidence="2" id="KW-1185">Reference proteome</keyword>
<geneLocation type="plasmid" evidence="2">
    <name>pAzo1</name>
</geneLocation>
<proteinExistence type="predicted"/>
<sequence length="291" mass="32951">MLEQGVYRVMMDHYIESNGFVLPAKHSGLTEGANLHHLARIIGAKSEPELLATGKIAMSFFVREDDELHHPRLKSLISKPKAKRSEQIEQDSFFANSSQDHLLSIPFGSSDHIFWWAPSEEEIQSFANEFRLCNIKAEIEQARQVAMQPTARPRTDPRTFLRNRIRVSNKLIEEKLSNSGVTILSRESPRFVEFIAAYPRQADIQAAWSVWGLIGFDDDEALFKQLTVGLKKWKLSNEWARKEAGTIPTAAQFLNARQWETDPRLGRDAATKVAITTLSFNGTDESQKGAL</sequence>
<protein>
    <submittedName>
        <fullName evidence="1">Uncharacterized protein</fullName>
    </submittedName>
</protein>
<accession>Q5NWX0</accession>
<dbReference type="AlphaFoldDB" id="Q5NWX0"/>
<name>Q5NWX0_AROAE</name>
<dbReference type="Proteomes" id="UP000006552">
    <property type="component" value="Plasmid 1"/>
</dbReference>
<gene>
    <name evidence="1" type="ORF">p1B258</name>
</gene>
<keyword evidence="1" id="KW-0614">Plasmid</keyword>
<evidence type="ECO:0000313" key="2">
    <source>
        <dbReference type="Proteomes" id="UP000006552"/>
    </source>
</evidence>
<organism evidence="1 2">
    <name type="scientific">Aromatoleum aromaticum (strain DSM 19018 / LMG 30748 / EbN1)</name>
    <name type="common">Azoarcus sp. (strain EbN1)</name>
    <dbReference type="NCBI Taxonomy" id="76114"/>
    <lineage>
        <taxon>Bacteria</taxon>
        <taxon>Pseudomonadati</taxon>
        <taxon>Pseudomonadota</taxon>
        <taxon>Betaproteobacteria</taxon>
        <taxon>Rhodocyclales</taxon>
        <taxon>Rhodocyclaceae</taxon>
        <taxon>Aromatoleum</taxon>
    </lineage>
</organism>
<dbReference type="EMBL" id="CR555307">
    <property type="protein sequence ID" value="CAI10444.1"/>
    <property type="molecule type" value="Genomic_DNA"/>
</dbReference>
<dbReference type="HOGENOM" id="CLU_955281_0_0_4"/>
<dbReference type="KEGG" id="eba:p1B258"/>